<protein>
    <submittedName>
        <fullName evidence="2">Uncharacterized protein</fullName>
    </submittedName>
</protein>
<reference evidence="4" key="1">
    <citation type="submission" date="2020-04" db="EMBL/GenBank/DDBJ databases">
        <authorList>
            <person name="Kittiwongwattana C."/>
        </authorList>
    </citation>
    <scope>NUCLEOTIDE SEQUENCE [LARGE SCALE GENOMIC DNA]</scope>
    <source>
        <strain evidence="4">1310</strain>
    </source>
</reference>
<evidence type="ECO:0000313" key="2">
    <source>
        <dbReference type="EMBL" id="QJB34087.1"/>
    </source>
</evidence>
<accession>A0AAE6ZJX5</accession>
<dbReference type="Proteomes" id="UP000503144">
    <property type="component" value="Chromosome"/>
</dbReference>
<dbReference type="EMBL" id="CP051204">
    <property type="protein sequence ID" value="QJB40607.1"/>
    <property type="molecule type" value="Genomic_DNA"/>
</dbReference>
<evidence type="ECO:0000256" key="1">
    <source>
        <dbReference type="SAM" id="SignalP"/>
    </source>
</evidence>
<evidence type="ECO:0000313" key="3">
    <source>
        <dbReference type="EMBL" id="QJB40607.1"/>
    </source>
</evidence>
<reference evidence="2 5" key="2">
    <citation type="submission" date="2020-09" db="EMBL/GenBank/DDBJ databases">
        <authorList>
            <person name="Kittiwongwattana C."/>
        </authorList>
    </citation>
    <scope>NUCLEOTIDE SEQUENCE</scope>
    <source>
        <strain evidence="3 5">1303</strain>
        <strain evidence="2">1310</strain>
    </source>
</reference>
<feature type="signal peptide" evidence="1">
    <location>
        <begin position="1"/>
        <end position="23"/>
    </location>
</feature>
<dbReference type="AlphaFoldDB" id="A0AAE6ZJX5"/>
<evidence type="ECO:0000313" key="4">
    <source>
        <dbReference type="Proteomes" id="UP000502421"/>
    </source>
</evidence>
<organism evidence="2 4">
    <name type="scientific">Chitinophaga oryzae</name>
    <dbReference type="NCBI Taxonomy" id="2725414"/>
    <lineage>
        <taxon>Bacteria</taxon>
        <taxon>Pseudomonadati</taxon>
        <taxon>Bacteroidota</taxon>
        <taxon>Chitinophagia</taxon>
        <taxon>Chitinophagales</taxon>
        <taxon>Chitinophagaceae</taxon>
        <taxon>Chitinophaga</taxon>
    </lineage>
</organism>
<proteinExistence type="predicted"/>
<feature type="chain" id="PRO_5042285111" evidence="1">
    <location>
        <begin position="24"/>
        <end position="164"/>
    </location>
</feature>
<dbReference type="KEGG" id="coy:HF329_23485"/>
<name>A0AAE6ZJX5_9BACT</name>
<gene>
    <name evidence="3" type="ORF">HF324_23335</name>
    <name evidence="2" type="ORF">HF329_23485</name>
</gene>
<keyword evidence="5" id="KW-1185">Reference proteome</keyword>
<sequence length="164" mass="19065">MRLFILINFFSLTSISFSGTVAAHTSEHQNAKDELIRILERNVRYPTELSEKKIASAFSMKIIFNSQGGILKILPSKYFPEKMVAQLTKADLYSKINWEEIFKRKLKEGDALIIPIVAYNSMEKNSTFYEYTLEDLFNYPEDNKFFVDCTIMQTFTLVYRAAVK</sequence>
<evidence type="ECO:0000313" key="5">
    <source>
        <dbReference type="Proteomes" id="UP000503144"/>
    </source>
</evidence>
<dbReference type="Proteomes" id="UP000502421">
    <property type="component" value="Chromosome"/>
</dbReference>
<keyword evidence="1" id="KW-0732">Signal</keyword>
<dbReference type="EMBL" id="CP051205">
    <property type="protein sequence ID" value="QJB34087.1"/>
    <property type="molecule type" value="Genomic_DNA"/>
</dbReference>
<dbReference type="RefSeq" id="WP_168807806.1">
    <property type="nucleotide sequence ID" value="NZ_CP051204.2"/>
</dbReference>